<dbReference type="Pfam" id="PF01205">
    <property type="entry name" value="Impact_N"/>
    <property type="match status" value="1"/>
</dbReference>
<feature type="region of interest" description="Disordered" evidence="2">
    <location>
        <begin position="199"/>
        <end position="225"/>
    </location>
</feature>
<feature type="region of interest" description="Disordered" evidence="2">
    <location>
        <begin position="64"/>
        <end position="87"/>
    </location>
</feature>
<dbReference type="GO" id="GO:0005737">
    <property type="term" value="C:cytoplasm"/>
    <property type="evidence" value="ECO:0007669"/>
    <property type="project" value="TreeGrafter"/>
</dbReference>
<dbReference type="GO" id="GO:0006446">
    <property type="term" value="P:regulation of translational initiation"/>
    <property type="evidence" value="ECO:0007669"/>
    <property type="project" value="TreeGrafter"/>
</dbReference>
<dbReference type="AlphaFoldDB" id="A0A4U0TKT6"/>
<evidence type="ECO:0000313" key="5">
    <source>
        <dbReference type="Proteomes" id="UP000308549"/>
    </source>
</evidence>
<dbReference type="PANTHER" id="PTHR16301:SF25">
    <property type="entry name" value="PROTEIN IMPACT"/>
    <property type="match status" value="1"/>
</dbReference>
<keyword evidence="5" id="KW-1185">Reference proteome</keyword>
<dbReference type="EMBL" id="NAJL01000078">
    <property type="protein sequence ID" value="TKA22322.1"/>
    <property type="molecule type" value="Genomic_DNA"/>
</dbReference>
<evidence type="ECO:0000259" key="3">
    <source>
        <dbReference type="Pfam" id="PF01205"/>
    </source>
</evidence>
<sequence>MASQKRKRSPDQPSSDASSLVFRSSPIEDRSSTFIGYFSPTIPPETLQKLPEIKDATHKILAYRRESPQRSLTGRKQYTAGHDDDGEKYAGKRVEKALEAMQVVGACVVARWYGGVMLGPVRFTHIEECARDAVRRWQASVAEEGAKKRRVEEEGVEQGRLAAALRERDSSIAVLRDLAAVKERQVKEGIVAGVEALDGEQQIDGKSPKPGDGAGSRSKPSNAVPAIDYSVMPVERLRVLDRARDATLSFLLKRIDKAEADLTALRNDQEAK</sequence>
<protein>
    <recommendedName>
        <fullName evidence="3">Impact N-terminal domain-containing protein</fullName>
    </recommendedName>
</protein>
<accession>A0A4U0TKT6</accession>
<comment type="caution">
    <text evidence="4">The sequence shown here is derived from an EMBL/GenBank/DDBJ whole genome shotgun (WGS) entry which is preliminary data.</text>
</comment>
<organism evidence="4 5">
    <name type="scientific">Salinomyces thailandicus</name>
    <dbReference type="NCBI Taxonomy" id="706561"/>
    <lineage>
        <taxon>Eukaryota</taxon>
        <taxon>Fungi</taxon>
        <taxon>Dikarya</taxon>
        <taxon>Ascomycota</taxon>
        <taxon>Pezizomycotina</taxon>
        <taxon>Dothideomycetes</taxon>
        <taxon>Dothideomycetidae</taxon>
        <taxon>Mycosphaerellales</taxon>
        <taxon>Teratosphaeriaceae</taxon>
        <taxon>Salinomyces</taxon>
    </lineage>
</organism>
<dbReference type="SUPFAM" id="SSF54211">
    <property type="entry name" value="Ribosomal protein S5 domain 2-like"/>
    <property type="match status" value="1"/>
</dbReference>
<evidence type="ECO:0000256" key="1">
    <source>
        <dbReference type="ARBA" id="ARBA00007665"/>
    </source>
</evidence>
<feature type="compositionally biased region" description="Polar residues" evidence="2">
    <location>
        <begin position="11"/>
        <end position="22"/>
    </location>
</feature>
<name>A0A4U0TKT6_9PEZI</name>
<dbReference type="OrthoDB" id="69641at2759"/>
<dbReference type="Proteomes" id="UP000308549">
    <property type="component" value="Unassembled WGS sequence"/>
</dbReference>
<gene>
    <name evidence="4" type="ORF">B0A50_08047</name>
</gene>
<evidence type="ECO:0000256" key="2">
    <source>
        <dbReference type="SAM" id="MobiDB-lite"/>
    </source>
</evidence>
<dbReference type="InterPro" id="IPR023582">
    <property type="entry name" value="Impact"/>
</dbReference>
<comment type="similarity">
    <text evidence="1">Belongs to the IMPACT family.</text>
</comment>
<dbReference type="InterPro" id="IPR036956">
    <property type="entry name" value="Impact_N_sf"/>
</dbReference>
<feature type="region of interest" description="Disordered" evidence="2">
    <location>
        <begin position="1"/>
        <end position="24"/>
    </location>
</feature>
<dbReference type="GO" id="GO:0140469">
    <property type="term" value="P:GCN2-mediated signaling"/>
    <property type="evidence" value="ECO:0007669"/>
    <property type="project" value="TreeGrafter"/>
</dbReference>
<reference evidence="4 5" key="1">
    <citation type="submission" date="2017-03" db="EMBL/GenBank/DDBJ databases">
        <title>Genomes of endolithic fungi from Antarctica.</title>
        <authorList>
            <person name="Coleine C."/>
            <person name="Masonjones S."/>
            <person name="Stajich J.E."/>
        </authorList>
    </citation>
    <scope>NUCLEOTIDE SEQUENCE [LARGE SCALE GENOMIC DNA]</scope>
    <source>
        <strain evidence="4 5">CCFEE 6315</strain>
    </source>
</reference>
<proteinExistence type="inferred from homology"/>
<dbReference type="PANTHER" id="PTHR16301">
    <property type="entry name" value="IMPACT-RELATED"/>
    <property type="match status" value="1"/>
</dbReference>
<dbReference type="Gene3D" id="3.30.230.30">
    <property type="entry name" value="Impact, N-terminal domain"/>
    <property type="match status" value="1"/>
</dbReference>
<evidence type="ECO:0000313" key="4">
    <source>
        <dbReference type="EMBL" id="TKA22322.1"/>
    </source>
</evidence>
<feature type="domain" description="Impact N-terminal" evidence="3">
    <location>
        <begin position="30"/>
        <end position="134"/>
    </location>
</feature>
<dbReference type="InterPro" id="IPR020568">
    <property type="entry name" value="Ribosomal_Su5_D2-typ_SF"/>
</dbReference>
<dbReference type="InterPro" id="IPR001498">
    <property type="entry name" value="Impact_N"/>
</dbReference>